<keyword evidence="7" id="KW-0479">Metal-binding</keyword>
<keyword evidence="8" id="KW-0547">Nucleotide-binding</keyword>
<comment type="cofactor">
    <cofactor evidence="1">
        <name>Mn(2+)</name>
        <dbReference type="ChEBI" id="CHEBI:29035"/>
    </cofactor>
</comment>
<organism evidence="15 16">
    <name type="scientific">Streblomastix strix</name>
    <dbReference type="NCBI Taxonomy" id="222440"/>
    <lineage>
        <taxon>Eukaryota</taxon>
        <taxon>Metamonada</taxon>
        <taxon>Preaxostyla</taxon>
        <taxon>Oxymonadida</taxon>
        <taxon>Streblomastigidae</taxon>
        <taxon>Streblomastix</taxon>
    </lineage>
</organism>
<dbReference type="EC" id="4.1.1.32" evidence="5"/>
<evidence type="ECO:0000313" key="16">
    <source>
        <dbReference type="Proteomes" id="UP000324800"/>
    </source>
</evidence>
<dbReference type="InterPro" id="IPR013035">
    <property type="entry name" value="PEP_carboxykinase_C"/>
</dbReference>
<evidence type="ECO:0000256" key="4">
    <source>
        <dbReference type="ARBA" id="ARBA00011245"/>
    </source>
</evidence>
<comment type="similarity">
    <text evidence="3">Belongs to the phosphoenolpyruvate carboxykinase [GTP] family.</text>
</comment>
<feature type="domain" description="Phosphoenolpyruvate carboxykinase GTP-utilising N-terminal" evidence="14">
    <location>
        <begin position="12"/>
        <end position="267"/>
    </location>
</feature>
<dbReference type="Gene3D" id="3.90.228.20">
    <property type="match status" value="1"/>
</dbReference>
<dbReference type="AlphaFoldDB" id="A0A5J4WY60"/>
<dbReference type="InterPro" id="IPR035077">
    <property type="entry name" value="PEP_carboxykinase_GTP_C"/>
</dbReference>
<evidence type="ECO:0000256" key="6">
    <source>
        <dbReference type="ARBA" id="ARBA00022432"/>
    </source>
</evidence>
<evidence type="ECO:0000256" key="7">
    <source>
        <dbReference type="ARBA" id="ARBA00022723"/>
    </source>
</evidence>
<dbReference type="InterPro" id="IPR035078">
    <property type="entry name" value="PEP_carboxykinase_GTP_N"/>
</dbReference>
<dbReference type="GO" id="GO:0046327">
    <property type="term" value="P:glycerol biosynthetic process from pyruvate"/>
    <property type="evidence" value="ECO:0007669"/>
    <property type="project" value="TreeGrafter"/>
</dbReference>
<keyword evidence="9" id="KW-0210">Decarboxylase</keyword>
<dbReference type="GO" id="GO:0042594">
    <property type="term" value="P:response to starvation"/>
    <property type="evidence" value="ECO:0007669"/>
    <property type="project" value="TreeGrafter"/>
</dbReference>
<dbReference type="NCBIfam" id="NF003253">
    <property type="entry name" value="PRK04210.1"/>
    <property type="match status" value="1"/>
</dbReference>
<dbReference type="SUPFAM" id="SSF53795">
    <property type="entry name" value="PEP carboxykinase-like"/>
    <property type="match status" value="1"/>
</dbReference>
<protein>
    <recommendedName>
        <fullName evidence="5">phosphoenolpyruvate carboxykinase (GTP)</fullName>
        <ecNumber evidence="5">4.1.1.32</ecNumber>
    </recommendedName>
</protein>
<proteinExistence type="inferred from homology"/>
<dbReference type="GO" id="GO:0033993">
    <property type="term" value="P:response to lipid"/>
    <property type="evidence" value="ECO:0007669"/>
    <property type="project" value="TreeGrafter"/>
</dbReference>
<comment type="subunit">
    <text evidence="4">Monomer.</text>
</comment>
<dbReference type="GO" id="GO:0016301">
    <property type="term" value="F:kinase activity"/>
    <property type="evidence" value="ECO:0007669"/>
    <property type="project" value="UniProtKB-KW"/>
</dbReference>
<dbReference type="FunFam" id="3.40.449.10:FF:000005">
    <property type="entry name" value="Phosphoenolpyruvate carboxykinase [GTP]"/>
    <property type="match status" value="1"/>
</dbReference>
<evidence type="ECO:0000256" key="12">
    <source>
        <dbReference type="ARBA" id="ARBA00023239"/>
    </source>
</evidence>
<dbReference type="Pfam" id="PF17297">
    <property type="entry name" value="PEPCK_N"/>
    <property type="match status" value="1"/>
</dbReference>
<keyword evidence="6" id="KW-0312">Gluconeogenesis</keyword>
<evidence type="ECO:0000256" key="10">
    <source>
        <dbReference type="ARBA" id="ARBA00023134"/>
    </source>
</evidence>
<dbReference type="InterPro" id="IPR008209">
    <property type="entry name" value="PEP_carboxykinase_GTP"/>
</dbReference>
<dbReference type="SUPFAM" id="SSF68923">
    <property type="entry name" value="PEP carboxykinase N-terminal domain"/>
    <property type="match status" value="1"/>
</dbReference>
<feature type="domain" description="Phosphoenolpyruvate carboxykinase C-terminal P-loop" evidence="13">
    <location>
        <begin position="273"/>
        <end position="682"/>
    </location>
</feature>
<keyword evidence="15" id="KW-0808">Transferase</keyword>
<dbReference type="Pfam" id="PF00821">
    <property type="entry name" value="PEPCK_GTP"/>
    <property type="match status" value="1"/>
</dbReference>
<dbReference type="InterPro" id="IPR008210">
    <property type="entry name" value="PEP_carboxykinase_N"/>
</dbReference>
<evidence type="ECO:0000256" key="3">
    <source>
        <dbReference type="ARBA" id="ARBA00005796"/>
    </source>
</evidence>
<dbReference type="GO" id="GO:0004613">
    <property type="term" value="F:phosphoenolpyruvate carboxykinase (GTP) activity"/>
    <property type="evidence" value="ECO:0007669"/>
    <property type="project" value="UniProtKB-EC"/>
</dbReference>
<evidence type="ECO:0000256" key="2">
    <source>
        <dbReference type="ARBA" id="ARBA00004742"/>
    </source>
</evidence>
<dbReference type="GO" id="GO:0005829">
    <property type="term" value="C:cytosol"/>
    <property type="evidence" value="ECO:0007669"/>
    <property type="project" value="TreeGrafter"/>
</dbReference>
<evidence type="ECO:0000256" key="9">
    <source>
        <dbReference type="ARBA" id="ARBA00022793"/>
    </source>
</evidence>
<comment type="pathway">
    <text evidence="2">Carbohydrate biosynthesis; gluconeogenesis.</text>
</comment>
<comment type="caution">
    <text evidence="15">The sequence shown here is derived from an EMBL/GenBank/DDBJ whole genome shotgun (WGS) entry which is preliminary data.</text>
</comment>
<dbReference type="GO" id="GO:0006107">
    <property type="term" value="P:oxaloacetate metabolic process"/>
    <property type="evidence" value="ECO:0007669"/>
    <property type="project" value="TreeGrafter"/>
</dbReference>
<dbReference type="GO" id="GO:0030145">
    <property type="term" value="F:manganese ion binding"/>
    <property type="evidence" value="ECO:0007669"/>
    <property type="project" value="TreeGrafter"/>
</dbReference>
<evidence type="ECO:0000256" key="1">
    <source>
        <dbReference type="ARBA" id="ARBA00001936"/>
    </source>
</evidence>
<dbReference type="Gene3D" id="2.170.8.10">
    <property type="entry name" value="Phosphoenolpyruvate Carboxykinase, domain 2"/>
    <property type="match status" value="1"/>
</dbReference>
<evidence type="ECO:0000256" key="5">
    <source>
        <dbReference type="ARBA" id="ARBA00012306"/>
    </source>
</evidence>
<evidence type="ECO:0000256" key="11">
    <source>
        <dbReference type="ARBA" id="ARBA00023211"/>
    </source>
</evidence>
<name>A0A5J4WY60_9EUKA</name>
<dbReference type="GO" id="GO:0071333">
    <property type="term" value="P:cellular response to glucose stimulus"/>
    <property type="evidence" value="ECO:0007669"/>
    <property type="project" value="TreeGrafter"/>
</dbReference>
<sequence>MTESLPSNVRTFIDLAKEVCNPDNIFIFDGTQKSYADICAKLVSSGALMPINSYLYPNSFLARSNPVDVARSEDRTFVCLPDGEKLYKLKPSEIPPTLGFTWGCRSSEIDAATGAEMTTEQMRAHMFKLFKNCMRGRTMYIIPFSMSPINSEFAKLGIQISDSAYVVANMYIMTRTGNGVLNKIKEGSPYIPCWHSVGCPLEPGEKDVAWPCRLLAKDRYITHFSQPDPDHKSFGNYSVMSYGSGYGGNAIIGKKCIALRIASKMARDDKVKWMAEHMLILHVTHTPCIGVDEKTKKKQYGPNESYTITAAFPSACGKTNLAMLEVPLEYRDQWHVSCVGDDIAWIRIDEQGRLCAVNPESGFFGVAPGTSDKTNRNAMETLRAGNSLFTNVGVTLDGDVWWDGKSDDPPAKIVNWRGNLMEESQYKDADADQEKKKKKAFIGQVAHANSRYTTPCSQCPIIDTQWNTGKGYPIDAMLFGGRRTKLMPLCIRASTWEQGVLSAATLRSEGTAAVSDRVMGALSFDPMAMRPFIGYNYGQYFQHWLDIGELAPKKPDIYTVNWFRKSDDGKFLWEGFSQNFRIVQWACLNARRKRIQGVIKEVEKDVTITPLGVAPLPNALMIDIKNAEQKKILADPQILTVDPKSSGLGNDWYQELSERKEYLSLYADDLPKKLVDEFNSLVDRFVEAGLAVPDGKTAQSLKL</sequence>
<dbReference type="GO" id="GO:0019543">
    <property type="term" value="P:propionate catabolic process"/>
    <property type="evidence" value="ECO:0007669"/>
    <property type="project" value="TreeGrafter"/>
</dbReference>
<keyword evidence="11" id="KW-0464">Manganese</keyword>
<dbReference type="InterPro" id="IPR018091">
    <property type="entry name" value="PEP_carboxykin_GTP_CS"/>
</dbReference>
<gene>
    <name evidence="15" type="ORF">EZS28_005056</name>
</gene>
<evidence type="ECO:0000256" key="8">
    <source>
        <dbReference type="ARBA" id="ARBA00022741"/>
    </source>
</evidence>
<dbReference type="CDD" id="cd00819">
    <property type="entry name" value="PEPCK_GTP"/>
    <property type="match status" value="1"/>
</dbReference>
<dbReference type="PROSITE" id="PS00505">
    <property type="entry name" value="PEPCK_GTP"/>
    <property type="match status" value="1"/>
</dbReference>
<dbReference type="PANTHER" id="PTHR11561">
    <property type="entry name" value="PHOSPHOENOLPYRUVATE CARBOXYKINASE"/>
    <property type="match status" value="1"/>
</dbReference>
<dbReference type="Gene3D" id="3.40.449.10">
    <property type="entry name" value="Phosphoenolpyruvate Carboxykinase, domain 1"/>
    <property type="match status" value="1"/>
</dbReference>
<reference evidence="15 16" key="1">
    <citation type="submission" date="2019-03" db="EMBL/GenBank/DDBJ databases">
        <title>Single cell metagenomics reveals metabolic interactions within the superorganism composed of flagellate Streblomastix strix and complex community of Bacteroidetes bacteria on its surface.</title>
        <authorList>
            <person name="Treitli S.C."/>
            <person name="Kolisko M."/>
            <person name="Husnik F."/>
            <person name="Keeling P."/>
            <person name="Hampl V."/>
        </authorList>
    </citation>
    <scope>NUCLEOTIDE SEQUENCE [LARGE SCALE GENOMIC DNA]</scope>
    <source>
        <strain evidence="15">ST1C</strain>
    </source>
</reference>
<keyword evidence="10" id="KW-0342">GTP-binding</keyword>
<dbReference type="PANTHER" id="PTHR11561:SF0">
    <property type="entry name" value="PHOSPHOENOLPYRUVATE CARBOXYKINASE [GTP]-RELATED"/>
    <property type="match status" value="1"/>
</dbReference>
<evidence type="ECO:0000259" key="13">
    <source>
        <dbReference type="Pfam" id="PF00821"/>
    </source>
</evidence>
<keyword evidence="15" id="KW-0670">Pyruvate</keyword>
<dbReference type="EMBL" id="SNRW01000758">
    <property type="protein sequence ID" value="KAA6399416.1"/>
    <property type="molecule type" value="Genomic_DNA"/>
</dbReference>
<accession>A0A5J4WY60</accession>
<evidence type="ECO:0000313" key="15">
    <source>
        <dbReference type="EMBL" id="KAA6399416.1"/>
    </source>
</evidence>
<dbReference type="OrthoDB" id="5841594at2759"/>
<dbReference type="GO" id="GO:0006094">
    <property type="term" value="P:gluconeogenesis"/>
    <property type="evidence" value="ECO:0007669"/>
    <property type="project" value="UniProtKB-KW"/>
</dbReference>
<evidence type="ECO:0000259" key="14">
    <source>
        <dbReference type="Pfam" id="PF17297"/>
    </source>
</evidence>
<keyword evidence="15" id="KW-0418">Kinase</keyword>
<dbReference type="HAMAP" id="MF_00452">
    <property type="entry name" value="PEPCK_GTP"/>
    <property type="match status" value="1"/>
</dbReference>
<dbReference type="GO" id="GO:0005525">
    <property type="term" value="F:GTP binding"/>
    <property type="evidence" value="ECO:0007669"/>
    <property type="project" value="UniProtKB-KW"/>
</dbReference>
<keyword evidence="12" id="KW-0456">Lyase</keyword>
<dbReference type="Proteomes" id="UP000324800">
    <property type="component" value="Unassembled WGS sequence"/>
</dbReference>